<name>A0ACB8WHQ2_9TELE</name>
<gene>
    <name evidence="1" type="ORF">L3Q82_008189</name>
</gene>
<keyword evidence="2" id="KW-1185">Reference proteome</keyword>
<accession>A0ACB8WHQ2</accession>
<reference evidence="1" key="1">
    <citation type="submission" date="2022-04" db="EMBL/GenBank/DDBJ databases">
        <title>Jade perch genome.</title>
        <authorList>
            <person name="Chao B."/>
        </authorList>
    </citation>
    <scope>NUCLEOTIDE SEQUENCE</scope>
    <source>
        <strain evidence="1">CB-2022</strain>
    </source>
</reference>
<proteinExistence type="predicted"/>
<comment type="caution">
    <text evidence="1">The sequence shown here is derived from an EMBL/GenBank/DDBJ whole genome shotgun (WGS) entry which is preliminary data.</text>
</comment>
<organism evidence="1 2">
    <name type="scientific">Scortum barcoo</name>
    <name type="common">barcoo grunter</name>
    <dbReference type="NCBI Taxonomy" id="214431"/>
    <lineage>
        <taxon>Eukaryota</taxon>
        <taxon>Metazoa</taxon>
        <taxon>Chordata</taxon>
        <taxon>Craniata</taxon>
        <taxon>Vertebrata</taxon>
        <taxon>Euteleostomi</taxon>
        <taxon>Actinopterygii</taxon>
        <taxon>Neopterygii</taxon>
        <taxon>Teleostei</taxon>
        <taxon>Neoteleostei</taxon>
        <taxon>Acanthomorphata</taxon>
        <taxon>Eupercaria</taxon>
        <taxon>Centrarchiformes</taxon>
        <taxon>Terapontoidei</taxon>
        <taxon>Terapontidae</taxon>
        <taxon>Scortum</taxon>
    </lineage>
</organism>
<evidence type="ECO:0000313" key="2">
    <source>
        <dbReference type="Proteomes" id="UP000831701"/>
    </source>
</evidence>
<sequence length="233" mass="26948">MFFILFFSFLTDFVLSSLVIKQPANLLIKPEEEKEARLDCYHGNNDYPYMLWYQHKSAAGGRRTMELIGYLHYENPNLEKNFIARFNFTGHSKGQAQLVISNINLTDSAEYFCAASQHNVSQSVLITQWPPYISIRTRGSAEMHCYQNDTDYEYLYWYRQLRGKGLQLMVTLVVGNANFEQEFKTGFQAKTSKDKQWSLMIPGVEQKDEAVYLCAASLHGAVANLRYITDSWI</sequence>
<dbReference type="Proteomes" id="UP000831701">
    <property type="component" value="Chromosome 9"/>
</dbReference>
<protein>
    <submittedName>
        <fullName evidence="1">Uncharacterized protein</fullName>
    </submittedName>
</protein>
<dbReference type="EMBL" id="CM041539">
    <property type="protein sequence ID" value="KAI3367119.1"/>
    <property type="molecule type" value="Genomic_DNA"/>
</dbReference>
<evidence type="ECO:0000313" key="1">
    <source>
        <dbReference type="EMBL" id="KAI3367119.1"/>
    </source>
</evidence>